<dbReference type="AlphaFoldDB" id="A0A2G8RVV2"/>
<gene>
    <name evidence="2" type="ORF">GSI_11394</name>
</gene>
<proteinExistence type="predicted"/>
<dbReference type="EMBL" id="AYKW01000045">
    <property type="protein sequence ID" value="PIL25645.1"/>
    <property type="molecule type" value="Genomic_DNA"/>
</dbReference>
<evidence type="ECO:0000313" key="3">
    <source>
        <dbReference type="Proteomes" id="UP000230002"/>
    </source>
</evidence>
<organism evidence="2 3">
    <name type="scientific">Ganoderma sinense ZZ0214-1</name>
    <dbReference type="NCBI Taxonomy" id="1077348"/>
    <lineage>
        <taxon>Eukaryota</taxon>
        <taxon>Fungi</taxon>
        <taxon>Dikarya</taxon>
        <taxon>Basidiomycota</taxon>
        <taxon>Agaricomycotina</taxon>
        <taxon>Agaricomycetes</taxon>
        <taxon>Polyporales</taxon>
        <taxon>Polyporaceae</taxon>
        <taxon>Ganoderma</taxon>
    </lineage>
</organism>
<comment type="caution">
    <text evidence="2">The sequence shown here is derived from an EMBL/GenBank/DDBJ whole genome shotgun (WGS) entry which is preliminary data.</text>
</comment>
<sequence length="139" mass="14709">MSEMNPGEQDLPSGETEASDFDPVGILLDYMLAKTEAEYAVAKYTDVLAIFGTTGFPDDIVAGLEAIQPPIKVDEDGVATVVVDATSRFDDHRHEQTSAKSSDIGSTQAAQKATVRGQADLPSAGSDPGEHAEDTLPRE</sequence>
<feature type="compositionally biased region" description="Basic and acidic residues" evidence="1">
    <location>
        <begin position="128"/>
        <end position="139"/>
    </location>
</feature>
<reference evidence="2 3" key="1">
    <citation type="journal article" date="2015" name="Sci. Rep.">
        <title>Chromosome-level genome map provides insights into diverse defense mechanisms in the medicinal fungus Ganoderma sinense.</title>
        <authorList>
            <person name="Zhu Y."/>
            <person name="Xu J."/>
            <person name="Sun C."/>
            <person name="Zhou S."/>
            <person name="Xu H."/>
            <person name="Nelson D.R."/>
            <person name="Qian J."/>
            <person name="Song J."/>
            <person name="Luo H."/>
            <person name="Xiang L."/>
            <person name="Li Y."/>
            <person name="Xu Z."/>
            <person name="Ji A."/>
            <person name="Wang L."/>
            <person name="Lu S."/>
            <person name="Hayward A."/>
            <person name="Sun W."/>
            <person name="Li X."/>
            <person name="Schwartz D.C."/>
            <person name="Wang Y."/>
            <person name="Chen S."/>
        </authorList>
    </citation>
    <scope>NUCLEOTIDE SEQUENCE [LARGE SCALE GENOMIC DNA]</scope>
    <source>
        <strain evidence="2 3">ZZ0214-1</strain>
    </source>
</reference>
<protein>
    <submittedName>
        <fullName evidence="2">Uncharacterized protein</fullName>
    </submittedName>
</protein>
<evidence type="ECO:0000256" key="1">
    <source>
        <dbReference type="SAM" id="MobiDB-lite"/>
    </source>
</evidence>
<keyword evidence="3" id="KW-1185">Reference proteome</keyword>
<evidence type="ECO:0000313" key="2">
    <source>
        <dbReference type="EMBL" id="PIL25645.1"/>
    </source>
</evidence>
<name>A0A2G8RVV2_9APHY</name>
<feature type="compositionally biased region" description="Polar residues" evidence="1">
    <location>
        <begin position="98"/>
        <end position="111"/>
    </location>
</feature>
<dbReference type="Proteomes" id="UP000230002">
    <property type="component" value="Unassembled WGS sequence"/>
</dbReference>
<accession>A0A2G8RVV2</accession>
<dbReference type="OrthoDB" id="2758695at2759"/>
<feature type="region of interest" description="Disordered" evidence="1">
    <location>
        <begin position="1"/>
        <end position="20"/>
    </location>
</feature>
<feature type="region of interest" description="Disordered" evidence="1">
    <location>
        <begin position="89"/>
        <end position="139"/>
    </location>
</feature>